<dbReference type="Proteomes" id="UP001501758">
    <property type="component" value="Unassembled WGS sequence"/>
</dbReference>
<accession>A0ABP3U108</accession>
<evidence type="ECO:0000256" key="2">
    <source>
        <dbReference type="SAM" id="SignalP"/>
    </source>
</evidence>
<proteinExistence type="predicted"/>
<feature type="compositionally biased region" description="Basic and acidic residues" evidence="1">
    <location>
        <begin position="23"/>
        <end position="53"/>
    </location>
</feature>
<evidence type="ECO:0000256" key="1">
    <source>
        <dbReference type="SAM" id="MobiDB-lite"/>
    </source>
</evidence>
<organism evidence="3 4">
    <name type="scientific">Aquimarina litoralis</name>
    <dbReference type="NCBI Taxonomy" id="584605"/>
    <lineage>
        <taxon>Bacteria</taxon>
        <taxon>Pseudomonadati</taxon>
        <taxon>Bacteroidota</taxon>
        <taxon>Flavobacteriia</taxon>
        <taxon>Flavobacteriales</taxon>
        <taxon>Flavobacteriaceae</taxon>
        <taxon>Aquimarina</taxon>
    </lineage>
</organism>
<name>A0ABP3U108_9FLAO</name>
<keyword evidence="2" id="KW-0732">Signal</keyword>
<gene>
    <name evidence="3" type="ORF">GCM10009430_24530</name>
</gene>
<feature type="signal peptide" evidence="2">
    <location>
        <begin position="1"/>
        <end position="20"/>
    </location>
</feature>
<comment type="caution">
    <text evidence="3">The sequence shown here is derived from an EMBL/GenBank/DDBJ whole genome shotgun (WGS) entry which is preliminary data.</text>
</comment>
<evidence type="ECO:0000313" key="3">
    <source>
        <dbReference type="EMBL" id="GAA0722277.1"/>
    </source>
</evidence>
<feature type="region of interest" description="Disordered" evidence="1">
    <location>
        <begin position="19"/>
        <end position="63"/>
    </location>
</feature>
<dbReference type="EMBL" id="BAAAGE010000002">
    <property type="protein sequence ID" value="GAA0722277.1"/>
    <property type="molecule type" value="Genomic_DNA"/>
</dbReference>
<feature type="chain" id="PRO_5046616434" evidence="2">
    <location>
        <begin position="21"/>
        <end position="384"/>
    </location>
</feature>
<reference evidence="4" key="1">
    <citation type="journal article" date="2019" name="Int. J. Syst. Evol. Microbiol.">
        <title>The Global Catalogue of Microorganisms (GCM) 10K type strain sequencing project: providing services to taxonomists for standard genome sequencing and annotation.</title>
        <authorList>
            <consortium name="The Broad Institute Genomics Platform"/>
            <consortium name="The Broad Institute Genome Sequencing Center for Infectious Disease"/>
            <person name="Wu L."/>
            <person name="Ma J."/>
        </authorList>
    </citation>
    <scope>NUCLEOTIDE SEQUENCE [LARGE SCALE GENOMIC DNA]</scope>
    <source>
        <strain evidence="4">JCM 15974</strain>
    </source>
</reference>
<sequence>MKNLFILLTLSLLISCNSNSKPTETKQEGTKLEDAVERIPEKVEDAVESREEPVETNETSDQPEEIFQPTSFIAKILDQLGVQPKQVYEEFVVQKVMHYDTSSTIVVIPTVASQEYDWEVFTLNSYVLVVDSETAKIKQQFYEKESWYSDAIELREIGIDTANYMVAEGKRAFGVTLYYIGASRPNPMNSKTLSLFIQEENTLVQILDEFEIHSFWGEWDVQCTGEFTKVDKILIMDTNPYNGFYDIKVRVETKNIESFEKGEDDCDEKETTQKSEQLLRYYDSYQLYSRTYVLEETASCGLEIKLTGDQYHLKTSKREHAGTYKIQDGYITFKGLLADNPKREVQGSYNEDEIVIQNYGNAMNEFTVFEECADQKYLRLVLED</sequence>
<dbReference type="PROSITE" id="PS51257">
    <property type="entry name" value="PROKAR_LIPOPROTEIN"/>
    <property type="match status" value="1"/>
</dbReference>
<evidence type="ECO:0000313" key="4">
    <source>
        <dbReference type="Proteomes" id="UP001501758"/>
    </source>
</evidence>
<dbReference type="RefSeq" id="WP_343912597.1">
    <property type="nucleotide sequence ID" value="NZ_BAAAGE010000002.1"/>
</dbReference>
<protein>
    <submittedName>
        <fullName evidence="3">Uncharacterized protein</fullName>
    </submittedName>
</protein>
<keyword evidence="4" id="KW-1185">Reference proteome</keyword>